<name>A0A396SBI5_9BACL</name>
<comment type="caution">
    <text evidence="5">The sequence shown here is derived from an EMBL/GenBank/DDBJ whole genome shotgun (WGS) entry which is preliminary data.</text>
</comment>
<reference evidence="5 6" key="1">
    <citation type="submission" date="2018-08" db="EMBL/GenBank/DDBJ databases">
        <title>Lysinibacillus sp. YLB-03 draft genome sequence.</title>
        <authorList>
            <person name="Yu L."/>
        </authorList>
    </citation>
    <scope>NUCLEOTIDE SEQUENCE [LARGE SCALE GENOMIC DNA]</scope>
    <source>
        <strain evidence="5 6">YLB-03</strain>
    </source>
</reference>
<evidence type="ECO:0000313" key="6">
    <source>
        <dbReference type="Proteomes" id="UP000265692"/>
    </source>
</evidence>
<dbReference type="PANTHER" id="PTHR43767:SF1">
    <property type="entry name" value="NONRIBOSOMAL PEPTIDE SYNTHASE PES1 (EUROFUNG)-RELATED"/>
    <property type="match status" value="1"/>
</dbReference>
<keyword evidence="2 5" id="KW-0436">Ligase</keyword>
<sequence length="509" mass="56652">MIPSISLYEMLERTTNKFSNHPAVSFNGAKMTYSGLLDNVKRCAASLQQIGIKKGDRVALMLSNCPEYVIAYYGILRAGGIVVQINPRLTSRELGIILKDSGSKLIFVLDSVADIVFSVYDQCPLETIIKVNPINQTSSEFQHYLQTDSSNLQPVHINPDDDLAILQYTGGTTGVSKGVMLTHSNLVANVRQQDEMFKDSLVHGKEVVLGVLPLFHVYAMTVVMNLSLFQGSCIVLLENFQTDQVLNAIKEEKVTRFAGVPTMYIALNSHPEIENYGLDQIKVFQSGGASLPAEVIRSFDNRASAYVLEAYGLTESSPAAIAFPPKPNRKIGSVGLPLPWTEVKIMDIETGTTELPVGHEGELILKGPQIMKGYWGMREETEYALRDGWLYTGDIAKMDHDGYIYIVDRKKDLILASGFNVYPREIEEVLFEHPAILEAAVVGVKDDYRGENVKAYILLKDGFDVTEKDIIDFCKTSLVNYKVPRIIEFVDELPKTQVGKISRVALRNR</sequence>
<dbReference type="EMBL" id="QWEI01000004">
    <property type="protein sequence ID" value="RHW36843.1"/>
    <property type="molecule type" value="Genomic_DNA"/>
</dbReference>
<dbReference type="CDD" id="cd05936">
    <property type="entry name" value="FC-FACS_FadD_like"/>
    <property type="match status" value="1"/>
</dbReference>
<dbReference type="PROSITE" id="PS00455">
    <property type="entry name" value="AMP_BINDING"/>
    <property type="match status" value="1"/>
</dbReference>
<keyword evidence="6" id="KW-1185">Reference proteome</keyword>
<accession>A0A396SBI5</accession>
<evidence type="ECO:0000259" key="4">
    <source>
        <dbReference type="Pfam" id="PF13193"/>
    </source>
</evidence>
<dbReference type="SUPFAM" id="SSF56801">
    <property type="entry name" value="Acetyl-CoA synthetase-like"/>
    <property type="match status" value="1"/>
</dbReference>
<evidence type="ECO:0000313" key="5">
    <source>
        <dbReference type="EMBL" id="RHW36843.1"/>
    </source>
</evidence>
<dbReference type="FunFam" id="3.30.300.30:FF:000008">
    <property type="entry name" value="2,3-dihydroxybenzoate-AMP ligase"/>
    <property type="match status" value="1"/>
</dbReference>
<dbReference type="Gene3D" id="2.30.38.10">
    <property type="entry name" value="Luciferase, Domain 3"/>
    <property type="match status" value="1"/>
</dbReference>
<dbReference type="AlphaFoldDB" id="A0A396SBI5"/>
<dbReference type="Pfam" id="PF13193">
    <property type="entry name" value="AMP-binding_C"/>
    <property type="match status" value="1"/>
</dbReference>
<dbReference type="InterPro" id="IPR000873">
    <property type="entry name" value="AMP-dep_synth/lig_dom"/>
</dbReference>
<proteinExistence type="inferred from homology"/>
<comment type="similarity">
    <text evidence="1">Belongs to the ATP-dependent AMP-binding enzyme family.</text>
</comment>
<dbReference type="InterPro" id="IPR020845">
    <property type="entry name" value="AMP-binding_CS"/>
</dbReference>
<dbReference type="InterPro" id="IPR045851">
    <property type="entry name" value="AMP-bd_C_sf"/>
</dbReference>
<evidence type="ECO:0000259" key="3">
    <source>
        <dbReference type="Pfam" id="PF00501"/>
    </source>
</evidence>
<dbReference type="FunFam" id="3.40.50.12780:FF:000003">
    <property type="entry name" value="Long-chain-fatty-acid--CoA ligase FadD"/>
    <property type="match status" value="1"/>
</dbReference>
<evidence type="ECO:0000256" key="2">
    <source>
        <dbReference type="ARBA" id="ARBA00022598"/>
    </source>
</evidence>
<dbReference type="Proteomes" id="UP000265692">
    <property type="component" value="Unassembled WGS sequence"/>
</dbReference>
<dbReference type="GO" id="GO:0016878">
    <property type="term" value="F:acid-thiol ligase activity"/>
    <property type="evidence" value="ECO:0007669"/>
    <property type="project" value="UniProtKB-ARBA"/>
</dbReference>
<dbReference type="RefSeq" id="WP_118876367.1">
    <property type="nucleotide sequence ID" value="NZ_QWEI01000004.1"/>
</dbReference>
<dbReference type="Gene3D" id="3.40.50.980">
    <property type="match status" value="2"/>
</dbReference>
<feature type="domain" description="AMP-dependent synthetase/ligase" evidence="3">
    <location>
        <begin position="11"/>
        <end position="375"/>
    </location>
</feature>
<dbReference type="InterPro" id="IPR050237">
    <property type="entry name" value="ATP-dep_AMP-bd_enzyme"/>
</dbReference>
<protein>
    <submittedName>
        <fullName evidence="5">Long-chain fatty acid--CoA ligase</fullName>
    </submittedName>
</protein>
<dbReference type="PANTHER" id="PTHR43767">
    <property type="entry name" value="LONG-CHAIN-FATTY-ACID--COA LIGASE"/>
    <property type="match status" value="1"/>
</dbReference>
<dbReference type="Pfam" id="PF00501">
    <property type="entry name" value="AMP-binding"/>
    <property type="match status" value="1"/>
</dbReference>
<feature type="domain" description="AMP-binding enzyme C-terminal" evidence="4">
    <location>
        <begin position="425"/>
        <end position="500"/>
    </location>
</feature>
<dbReference type="NCBIfam" id="NF004837">
    <property type="entry name" value="PRK06187.1"/>
    <property type="match status" value="1"/>
</dbReference>
<organism evidence="5 6">
    <name type="scientific">Ureibacillus yapensis</name>
    <dbReference type="NCBI Taxonomy" id="2304605"/>
    <lineage>
        <taxon>Bacteria</taxon>
        <taxon>Bacillati</taxon>
        <taxon>Bacillota</taxon>
        <taxon>Bacilli</taxon>
        <taxon>Bacillales</taxon>
        <taxon>Caryophanaceae</taxon>
        <taxon>Ureibacillus</taxon>
    </lineage>
</organism>
<dbReference type="InterPro" id="IPR025110">
    <property type="entry name" value="AMP-bd_C"/>
</dbReference>
<gene>
    <name evidence="5" type="ORF">D1B33_09190</name>
</gene>
<dbReference type="Gene3D" id="3.30.300.30">
    <property type="match status" value="1"/>
</dbReference>
<evidence type="ECO:0000256" key="1">
    <source>
        <dbReference type="ARBA" id="ARBA00006432"/>
    </source>
</evidence>
<dbReference type="OrthoDB" id="9778383at2"/>